<accession>A0ACC0VSU6</accession>
<protein>
    <submittedName>
        <fullName evidence="1">Uncharacterized protein</fullName>
    </submittedName>
</protein>
<reference evidence="1 2" key="1">
    <citation type="journal article" date="2022" name="bioRxiv">
        <title>The genome of the oomycete Peronosclerospora sorghi, a cosmopolitan pathogen of maize and sorghum, is inflated with dispersed pseudogenes.</title>
        <authorList>
            <person name="Fletcher K."/>
            <person name="Martin F."/>
            <person name="Isakeit T."/>
            <person name="Cavanaugh K."/>
            <person name="Magill C."/>
            <person name="Michelmore R."/>
        </authorList>
    </citation>
    <scope>NUCLEOTIDE SEQUENCE [LARGE SCALE GENOMIC DNA]</scope>
    <source>
        <strain evidence="1">P6</strain>
    </source>
</reference>
<evidence type="ECO:0000313" key="1">
    <source>
        <dbReference type="EMBL" id="KAI9909578.1"/>
    </source>
</evidence>
<organism evidence="1 2">
    <name type="scientific">Peronosclerospora sorghi</name>
    <dbReference type="NCBI Taxonomy" id="230839"/>
    <lineage>
        <taxon>Eukaryota</taxon>
        <taxon>Sar</taxon>
        <taxon>Stramenopiles</taxon>
        <taxon>Oomycota</taxon>
        <taxon>Peronosporomycetes</taxon>
        <taxon>Peronosporales</taxon>
        <taxon>Peronosporaceae</taxon>
        <taxon>Peronosclerospora</taxon>
    </lineage>
</organism>
<sequence>MTVAYMDSAREEISLSASRPGPCGDNAFNTPKAVTASSREVRAFMRRSWDQVENFKVTDFKVNLRQTPEQLSSSVGDENASSL</sequence>
<keyword evidence="2" id="KW-1185">Reference proteome</keyword>
<dbReference type="Proteomes" id="UP001163321">
    <property type="component" value="Chromosome 7"/>
</dbReference>
<name>A0ACC0VSU6_9STRA</name>
<comment type="caution">
    <text evidence="1">The sequence shown here is derived from an EMBL/GenBank/DDBJ whole genome shotgun (WGS) entry which is preliminary data.</text>
</comment>
<proteinExistence type="predicted"/>
<dbReference type="EMBL" id="CM047586">
    <property type="protein sequence ID" value="KAI9909578.1"/>
    <property type="molecule type" value="Genomic_DNA"/>
</dbReference>
<evidence type="ECO:0000313" key="2">
    <source>
        <dbReference type="Proteomes" id="UP001163321"/>
    </source>
</evidence>
<gene>
    <name evidence="1" type="ORF">PsorP6_015161</name>
</gene>